<proteinExistence type="inferred from homology"/>
<sequence length="164" mass="17107">MSTEAAMSTDATASRGVIALLHGPNLNLLGDREPEIYGTTTLADHIATARETAERLGFSLEDQQSNQEGVLVDAIHAARGRCVAIIINPGAFTHYSWAIHDALGAFDGVVVELHLSNPNAREPWRHTSVVAPVATGTIAGFGAHGYPLAVYAVGRALGAVTLGG</sequence>
<dbReference type="EC" id="4.2.1.10" evidence="1"/>
<dbReference type="HAMAP" id="MF_00169">
    <property type="entry name" value="AroQ"/>
    <property type="match status" value="1"/>
</dbReference>
<evidence type="ECO:0000313" key="5">
    <source>
        <dbReference type="EMBL" id="CAB4921689.1"/>
    </source>
</evidence>
<dbReference type="EMBL" id="CAFBMH010000093">
    <property type="protein sequence ID" value="CAB4921689.1"/>
    <property type="molecule type" value="Genomic_DNA"/>
</dbReference>
<dbReference type="NCBIfam" id="NF003806">
    <property type="entry name" value="PRK05395.1-3"/>
    <property type="match status" value="1"/>
</dbReference>
<evidence type="ECO:0000313" key="4">
    <source>
        <dbReference type="EMBL" id="CAB4833991.1"/>
    </source>
</evidence>
<dbReference type="NCBIfam" id="NF003805">
    <property type="entry name" value="PRK05395.1-2"/>
    <property type="match status" value="1"/>
</dbReference>
<accession>A0A6J7AM22</accession>
<dbReference type="PANTHER" id="PTHR21272:SF3">
    <property type="entry name" value="CATABOLIC 3-DEHYDROQUINASE"/>
    <property type="match status" value="1"/>
</dbReference>
<evidence type="ECO:0000313" key="3">
    <source>
        <dbReference type="EMBL" id="CAB4727695.1"/>
    </source>
</evidence>
<dbReference type="InterPro" id="IPR018509">
    <property type="entry name" value="DHquinase_II_CS"/>
</dbReference>
<evidence type="ECO:0000256" key="2">
    <source>
        <dbReference type="ARBA" id="ARBA00023239"/>
    </source>
</evidence>
<dbReference type="PIRSF" id="PIRSF001399">
    <property type="entry name" value="DHquinase_II"/>
    <property type="match status" value="1"/>
</dbReference>
<dbReference type="SUPFAM" id="SSF52304">
    <property type="entry name" value="Type II 3-dehydroquinate dehydratase"/>
    <property type="match status" value="1"/>
</dbReference>
<evidence type="ECO:0000256" key="1">
    <source>
        <dbReference type="ARBA" id="ARBA00012060"/>
    </source>
</evidence>
<gene>
    <name evidence="3" type="ORF">UFOPK2754_00270</name>
    <name evidence="4" type="ORF">UFOPK3139_01942</name>
    <name evidence="5" type="ORF">UFOPK3543_02120</name>
</gene>
<dbReference type="EMBL" id="CAEZYR010000005">
    <property type="protein sequence ID" value="CAB4727695.1"/>
    <property type="molecule type" value="Genomic_DNA"/>
</dbReference>
<dbReference type="Pfam" id="PF01220">
    <property type="entry name" value="DHquinase_II"/>
    <property type="match status" value="1"/>
</dbReference>
<keyword evidence="2" id="KW-0456">Lyase</keyword>
<dbReference type="PANTHER" id="PTHR21272">
    <property type="entry name" value="CATABOLIC 3-DEHYDROQUINASE"/>
    <property type="match status" value="1"/>
</dbReference>
<dbReference type="InterPro" id="IPR036441">
    <property type="entry name" value="DHquinase_II_sf"/>
</dbReference>
<dbReference type="InterPro" id="IPR001874">
    <property type="entry name" value="DHquinase_II"/>
</dbReference>
<dbReference type="CDD" id="cd00466">
    <property type="entry name" value="DHQase_II"/>
    <property type="match status" value="1"/>
</dbReference>
<dbReference type="Gene3D" id="3.40.50.9100">
    <property type="entry name" value="Dehydroquinase, class II"/>
    <property type="match status" value="1"/>
</dbReference>
<dbReference type="EMBL" id="CAFABA010000086">
    <property type="protein sequence ID" value="CAB4833991.1"/>
    <property type="molecule type" value="Genomic_DNA"/>
</dbReference>
<dbReference type="GO" id="GO:0019631">
    <property type="term" value="P:quinate catabolic process"/>
    <property type="evidence" value="ECO:0007669"/>
    <property type="project" value="TreeGrafter"/>
</dbReference>
<dbReference type="GO" id="GO:0003855">
    <property type="term" value="F:3-dehydroquinate dehydratase activity"/>
    <property type="evidence" value="ECO:0007669"/>
    <property type="project" value="UniProtKB-EC"/>
</dbReference>
<organism evidence="4">
    <name type="scientific">freshwater metagenome</name>
    <dbReference type="NCBI Taxonomy" id="449393"/>
    <lineage>
        <taxon>unclassified sequences</taxon>
        <taxon>metagenomes</taxon>
        <taxon>ecological metagenomes</taxon>
    </lineage>
</organism>
<name>A0A6J7AM22_9ZZZZ</name>
<dbReference type="NCBIfam" id="NF003807">
    <property type="entry name" value="PRK05395.1-4"/>
    <property type="match status" value="1"/>
</dbReference>
<reference evidence="4" key="1">
    <citation type="submission" date="2020-05" db="EMBL/GenBank/DDBJ databases">
        <authorList>
            <person name="Chiriac C."/>
            <person name="Salcher M."/>
            <person name="Ghai R."/>
            <person name="Kavagutti S V."/>
        </authorList>
    </citation>
    <scope>NUCLEOTIDE SEQUENCE</scope>
</reference>
<dbReference type="AlphaFoldDB" id="A0A6J7AM22"/>
<dbReference type="PROSITE" id="PS01029">
    <property type="entry name" value="DEHYDROQUINASE_II"/>
    <property type="match status" value="1"/>
</dbReference>
<protein>
    <recommendedName>
        <fullName evidence="1">3-dehydroquinate dehydratase</fullName>
        <ecNumber evidence="1">4.2.1.10</ecNumber>
    </recommendedName>
</protein>